<sequence>MQEKQILNVSQGIWIDERWLHKAGLGSRLQVEMRTGEIRIQAAAETTEEVKPSEKGWDTFQTLGDNAVVGCLKNAAQNHDRYLYEKQS</sequence>
<reference evidence="1" key="1">
    <citation type="journal article" date="2015" name="Nature">
        <title>Complex archaea that bridge the gap between prokaryotes and eukaryotes.</title>
        <authorList>
            <person name="Spang A."/>
            <person name="Saw J.H."/>
            <person name="Jorgensen S.L."/>
            <person name="Zaremba-Niedzwiedzka K."/>
            <person name="Martijn J."/>
            <person name="Lind A.E."/>
            <person name="van Eijk R."/>
            <person name="Schleper C."/>
            <person name="Guy L."/>
            <person name="Ettema T.J."/>
        </authorList>
    </citation>
    <scope>NUCLEOTIDE SEQUENCE</scope>
</reference>
<accession>A0A0F9CT76</accession>
<protein>
    <submittedName>
        <fullName evidence="1">Uncharacterized protein</fullName>
    </submittedName>
</protein>
<evidence type="ECO:0000313" key="1">
    <source>
        <dbReference type="EMBL" id="KKL08856.1"/>
    </source>
</evidence>
<organism evidence="1">
    <name type="scientific">marine sediment metagenome</name>
    <dbReference type="NCBI Taxonomy" id="412755"/>
    <lineage>
        <taxon>unclassified sequences</taxon>
        <taxon>metagenomes</taxon>
        <taxon>ecological metagenomes</taxon>
    </lineage>
</organism>
<gene>
    <name evidence="1" type="ORF">LCGC14_2571680</name>
</gene>
<dbReference type="AlphaFoldDB" id="A0A0F9CT76"/>
<comment type="caution">
    <text evidence="1">The sequence shown here is derived from an EMBL/GenBank/DDBJ whole genome shotgun (WGS) entry which is preliminary data.</text>
</comment>
<name>A0A0F9CT76_9ZZZZ</name>
<proteinExistence type="predicted"/>
<dbReference type="EMBL" id="LAZR01042711">
    <property type="protein sequence ID" value="KKL08856.1"/>
    <property type="molecule type" value="Genomic_DNA"/>
</dbReference>